<dbReference type="Proteomes" id="UP000051952">
    <property type="component" value="Unassembled WGS sequence"/>
</dbReference>
<dbReference type="VEuPathDB" id="TriTrypDB:BSAL_54875"/>
<evidence type="ECO:0008006" key="3">
    <source>
        <dbReference type="Google" id="ProtNLM"/>
    </source>
</evidence>
<gene>
    <name evidence="1" type="ORF">BSAL_54875</name>
</gene>
<evidence type="ECO:0000313" key="2">
    <source>
        <dbReference type="Proteomes" id="UP000051952"/>
    </source>
</evidence>
<sequence>MRTPLVSSTTRIISYHIINDEATSRLPVTIGVLADPELFPSRLIPLLQLSLKHETDVHVFFKNDTATSSEQEFLISYLQQVNRSHQVHVVPVNRVQRMWGMSNVWIVFPVMQYFHDIRPDQKWFVIMDDNTYLLMNAVRRLLMEVGRNTTHGEQPVYMGTPLVDV</sequence>
<proteinExistence type="predicted"/>
<accession>A0A0S4IMG9</accession>
<reference evidence="2" key="1">
    <citation type="submission" date="2015-09" db="EMBL/GenBank/DDBJ databases">
        <authorList>
            <consortium name="Pathogen Informatics"/>
        </authorList>
    </citation>
    <scope>NUCLEOTIDE SEQUENCE [LARGE SCALE GENOMIC DNA]</scope>
    <source>
        <strain evidence="2">Lake Konstanz</strain>
    </source>
</reference>
<dbReference type="EMBL" id="CYKH01000144">
    <property type="protein sequence ID" value="CUE73146.1"/>
    <property type="molecule type" value="Genomic_DNA"/>
</dbReference>
<evidence type="ECO:0000313" key="1">
    <source>
        <dbReference type="EMBL" id="CUE73146.1"/>
    </source>
</evidence>
<name>A0A0S4IMG9_BODSA</name>
<dbReference type="Gene3D" id="3.90.550.50">
    <property type="match status" value="1"/>
</dbReference>
<dbReference type="OrthoDB" id="414175at2759"/>
<dbReference type="AlphaFoldDB" id="A0A0S4IMG9"/>
<keyword evidence="2" id="KW-1185">Reference proteome</keyword>
<organism evidence="1 2">
    <name type="scientific">Bodo saltans</name>
    <name type="common">Flagellated protozoan</name>
    <dbReference type="NCBI Taxonomy" id="75058"/>
    <lineage>
        <taxon>Eukaryota</taxon>
        <taxon>Discoba</taxon>
        <taxon>Euglenozoa</taxon>
        <taxon>Kinetoplastea</taxon>
        <taxon>Metakinetoplastina</taxon>
        <taxon>Eubodonida</taxon>
        <taxon>Bodonidae</taxon>
        <taxon>Bodo</taxon>
    </lineage>
</organism>
<protein>
    <recommendedName>
        <fullName evidence="3">Hexosyltransferase</fullName>
    </recommendedName>
</protein>